<feature type="region of interest" description="Disordered" evidence="1">
    <location>
        <begin position="174"/>
        <end position="220"/>
    </location>
</feature>
<dbReference type="GeneID" id="67021328"/>
<feature type="transmembrane region" description="Helical" evidence="2">
    <location>
        <begin position="225"/>
        <end position="248"/>
    </location>
</feature>
<evidence type="ECO:0008006" key="6">
    <source>
        <dbReference type="Google" id="ProtNLM"/>
    </source>
</evidence>
<feature type="compositionally biased region" description="Polar residues" evidence="1">
    <location>
        <begin position="174"/>
        <end position="189"/>
    </location>
</feature>
<keyword evidence="2" id="KW-0812">Transmembrane</keyword>
<proteinExistence type="predicted"/>
<evidence type="ECO:0000256" key="2">
    <source>
        <dbReference type="SAM" id="Phobius"/>
    </source>
</evidence>
<keyword evidence="5" id="KW-1185">Reference proteome</keyword>
<keyword evidence="2" id="KW-1133">Transmembrane helix</keyword>
<dbReference type="RefSeq" id="XP_043164444.1">
    <property type="nucleotide sequence ID" value="XM_043308509.1"/>
</dbReference>
<feature type="compositionally biased region" description="Low complexity" evidence="1">
    <location>
        <begin position="190"/>
        <end position="213"/>
    </location>
</feature>
<comment type="caution">
    <text evidence="4">The sequence shown here is derived from an EMBL/GenBank/DDBJ whole genome shotgun (WGS) entry which is preliminary data.</text>
</comment>
<dbReference type="OrthoDB" id="3681952at2759"/>
<dbReference type="Proteomes" id="UP000676310">
    <property type="component" value="Unassembled WGS sequence"/>
</dbReference>
<sequence>MFSFLLRLSSIGVATAALIKAPMPAPTAPAVLPRQDSASDTGIVIVGYQSIGTENDQPVWAVSTFPRSEGYLFITGSLWQKCKASSAFEISGTSTTSPLPRTGCEAWTSCFHTTVYGSGGLTSTCDGEYGSCYSDIMFSTSGASDAITRIYCDWTGSHPLLSTTLYKELPANANPTSVASQPEASTTAASNSDPSTSVSTPSPTSSPSSEGSQSSGGDGSNNTGIIAGSVVGGLAVVAFAGVAILYILKRSKRHAAGAPISSSDGDSANPYGTPEMTGNQYLEAPAYTPMATKYGHTINGGELDGQHGMAELGGVPLHEAEERR</sequence>
<evidence type="ECO:0000256" key="1">
    <source>
        <dbReference type="SAM" id="MobiDB-lite"/>
    </source>
</evidence>
<keyword evidence="3" id="KW-0732">Signal</keyword>
<protein>
    <recommendedName>
        <fullName evidence="6">Mid2 domain-containing protein</fullName>
    </recommendedName>
</protein>
<dbReference type="EMBL" id="CAJRGZ010000015">
    <property type="protein sequence ID" value="CAG5141339.1"/>
    <property type="molecule type" value="Genomic_DNA"/>
</dbReference>
<evidence type="ECO:0000313" key="5">
    <source>
        <dbReference type="Proteomes" id="UP000676310"/>
    </source>
</evidence>
<name>A0A8J2HSV0_9PLEO</name>
<evidence type="ECO:0000313" key="4">
    <source>
        <dbReference type="EMBL" id="CAG5141339.1"/>
    </source>
</evidence>
<evidence type="ECO:0000256" key="3">
    <source>
        <dbReference type="SAM" id="SignalP"/>
    </source>
</evidence>
<dbReference type="AlphaFoldDB" id="A0A8J2HSV0"/>
<accession>A0A8J2HSV0</accession>
<reference evidence="4" key="1">
    <citation type="submission" date="2021-05" db="EMBL/GenBank/DDBJ databases">
        <authorList>
            <person name="Stam R."/>
        </authorList>
    </citation>
    <scope>NUCLEOTIDE SEQUENCE</scope>
    <source>
        <strain evidence="4">CS162</strain>
    </source>
</reference>
<feature type="signal peptide" evidence="3">
    <location>
        <begin position="1"/>
        <end position="16"/>
    </location>
</feature>
<keyword evidence="2" id="KW-0472">Membrane</keyword>
<gene>
    <name evidence="4" type="ORF">ALTATR162_LOCUS914</name>
</gene>
<feature type="chain" id="PRO_5035228674" description="Mid2 domain-containing protein" evidence="3">
    <location>
        <begin position="17"/>
        <end position="324"/>
    </location>
</feature>
<organism evidence="4 5">
    <name type="scientific">Alternaria atra</name>
    <dbReference type="NCBI Taxonomy" id="119953"/>
    <lineage>
        <taxon>Eukaryota</taxon>
        <taxon>Fungi</taxon>
        <taxon>Dikarya</taxon>
        <taxon>Ascomycota</taxon>
        <taxon>Pezizomycotina</taxon>
        <taxon>Dothideomycetes</taxon>
        <taxon>Pleosporomycetidae</taxon>
        <taxon>Pleosporales</taxon>
        <taxon>Pleosporineae</taxon>
        <taxon>Pleosporaceae</taxon>
        <taxon>Alternaria</taxon>
        <taxon>Alternaria sect. Ulocladioides</taxon>
    </lineage>
</organism>
<dbReference type="CDD" id="cd12087">
    <property type="entry name" value="TM_EGFR-like"/>
    <property type="match status" value="1"/>
</dbReference>